<dbReference type="EMBL" id="UOGF01000008">
    <property type="protein sequence ID" value="VAX26326.1"/>
    <property type="molecule type" value="Genomic_DNA"/>
</dbReference>
<dbReference type="GO" id="GO:0015627">
    <property type="term" value="C:type II protein secretion system complex"/>
    <property type="evidence" value="ECO:0007669"/>
    <property type="project" value="InterPro"/>
</dbReference>
<dbReference type="SUPFAM" id="SSF160246">
    <property type="entry name" value="EspE N-terminal domain-like"/>
    <property type="match status" value="1"/>
</dbReference>
<protein>
    <recommendedName>
        <fullName evidence="6">protein-secreting ATPase</fullName>
        <ecNumber evidence="6">7.4.2.8</ecNumber>
    </recommendedName>
</protein>
<dbReference type="FunFam" id="3.30.450.90:FF:000001">
    <property type="entry name" value="Type II secretion system ATPase GspE"/>
    <property type="match status" value="1"/>
</dbReference>
<reference evidence="9" key="1">
    <citation type="submission" date="2018-06" db="EMBL/GenBank/DDBJ databases">
        <authorList>
            <person name="Zhirakovskaya E."/>
        </authorList>
    </citation>
    <scope>NUCLEOTIDE SEQUENCE</scope>
</reference>
<evidence type="ECO:0000256" key="6">
    <source>
        <dbReference type="ARBA" id="ARBA00024382"/>
    </source>
</evidence>
<comment type="catalytic activity">
    <reaction evidence="7">
        <text>ATP + H2O + cellular proteinSide 1 = ADP + phosphate + cellular proteinSide 2.</text>
        <dbReference type="EC" id="7.4.2.8"/>
    </reaction>
</comment>
<dbReference type="Pfam" id="PF00437">
    <property type="entry name" value="T2SSE"/>
    <property type="match status" value="1"/>
</dbReference>
<name>A0A3B1C725_9ZZZZ</name>
<dbReference type="Gene3D" id="3.30.450.90">
    <property type="match status" value="1"/>
</dbReference>
<keyword evidence="4" id="KW-0653">Protein transport</keyword>
<dbReference type="EC" id="7.4.2.8" evidence="6"/>
<dbReference type="Pfam" id="PF05157">
    <property type="entry name" value="MshEN"/>
    <property type="match status" value="1"/>
</dbReference>
<evidence type="ECO:0000313" key="9">
    <source>
        <dbReference type="EMBL" id="VAX26326.1"/>
    </source>
</evidence>
<dbReference type="CDD" id="cd01129">
    <property type="entry name" value="PulE-GspE-like"/>
    <property type="match status" value="1"/>
</dbReference>
<dbReference type="PANTHER" id="PTHR30258:SF2">
    <property type="entry name" value="COMG OPERON PROTEIN 1"/>
    <property type="match status" value="1"/>
</dbReference>
<evidence type="ECO:0000256" key="1">
    <source>
        <dbReference type="ARBA" id="ARBA00022448"/>
    </source>
</evidence>
<dbReference type="InterPro" id="IPR037257">
    <property type="entry name" value="T2SS_E_N_sf"/>
</dbReference>
<dbReference type="SMART" id="SM00382">
    <property type="entry name" value="AAA"/>
    <property type="match status" value="1"/>
</dbReference>
<organism evidence="9">
    <name type="scientific">hydrothermal vent metagenome</name>
    <dbReference type="NCBI Taxonomy" id="652676"/>
    <lineage>
        <taxon>unclassified sequences</taxon>
        <taxon>metagenomes</taxon>
        <taxon>ecological metagenomes</taxon>
    </lineage>
</organism>
<accession>A0A3B1C725</accession>
<dbReference type="Gene3D" id="3.40.50.300">
    <property type="entry name" value="P-loop containing nucleotide triphosphate hydrolases"/>
    <property type="match status" value="1"/>
</dbReference>
<keyword evidence="3" id="KW-0067">ATP-binding</keyword>
<gene>
    <name evidence="9" type="ORF">MNBD_NITROSPIRAE01-1099</name>
</gene>
<dbReference type="PANTHER" id="PTHR30258">
    <property type="entry name" value="TYPE II SECRETION SYSTEM PROTEIN GSPE-RELATED"/>
    <property type="match status" value="1"/>
</dbReference>
<dbReference type="InterPro" id="IPR013369">
    <property type="entry name" value="T2SS_GspE"/>
</dbReference>
<dbReference type="SUPFAM" id="SSF52540">
    <property type="entry name" value="P-loop containing nucleoside triphosphate hydrolases"/>
    <property type="match status" value="1"/>
</dbReference>
<dbReference type="GO" id="GO:0015628">
    <property type="term" value="P:protein secretion by the type II secretion system"/>
    <property type="evidence" value="ECO:0007669"/>
    <property type="project" value="InterPro"/>
</dbReference>
<dbReference type="GO" id="GO:0008564">
    <property type="term" value="F:protein-exporting ATPase activity"/>
    <property type="evidence" value="ECO:0007669"/>
    <property type="project" value="UniProtKB-EC"/>
</dbReference>
<feature type="domain" description="Bacterial type II secretion system protein E" evidence="8">
    <location>
        <begin position="385"/>
        <end position="399"/>
    </location>
</feature>
<keyword evidence="2" id="KW-0547">Nucleotide-binding</keyword>
<keyword evidence="1" id="KW-0813">Transport</keyword>
<evidence type="ECO:0000256" key="3">
    <source>
        <dbReference type="ARBA" id="ARBA00022840"/>
    </source>
</evidence>
<dbReference type="Gene3D" id="3.30.300.160">
    <property type="entry name" value="Type II secretion system, protein E, N-terminal domain"/>
    <property type="match status" value="1"/>
</dbReference>
<keyword evidence="5" id="KW-1278">Translocase</keyword>
<evidence type="ECO:0000259" key="8">
    <source>
        <dbReference type="PROSITE" id="PS00662"/>
    </source>
</evidence>
<evidence type="ECO:0000256" key="2">
    <source>
        <dbReference type="ARBA" id="ARBA00022741"/>
    </source>
</evidence>
<dbReference type="GO" id="GO:0016887">
    <property type="term" value="F:ATP hydrolysis activity"/>
    <property type="evidence" value="ECO:0007669"/>
    <property type="project" value="TreeGrafter"/>
</dbReference>
<dbReference type="InterPro" id="IPR003593">
    <property type="entry name" value="AAA+_ATPase"/>
</dbReference>
<dbReference type="FunFam" id="3.40.50.300:FF:000398">
    <property type="entry name" value="Type IV pilus assembly ATPase PilB"/>
    <property type="match status" value="1"/>
</dbReference>
<evidence type="ECO:0000256" key="4">
    <source>
        <dbReference type="ARBA" id="ARBA00022927"/>
    </source>
</evidence>
<evidence type="ECO:0000256" key="5">
    <source>
        <dbReference type="ARBA" id="ARBA00022967"/>
    </source>
</evidence>
<proteinExistence type="predicted"/>
<dbReference type="PROSITE" id="PS00662">
    <property type="entry name" value="T2SP_E"/>
    <property type="match status" value="1"/>
</dbReference>
<dbReference type="InterPro" id="IPR027417">
    <property type="entry name" value="P-loop_NTPase"/>
</dbReference>
<dbReference type="GO" id="GO:0005524">
    <property type="term" value="F:ATP binding"/>
    <property type="evidence" value="ECO:0007669"/>
    <property type="project" value="UniProtKB-KW"/>
</dbReference>
<dbReference type="NCBIfam" id="TIGR02533">
    <property type="entry name" value="type_II_gspE"/>
    <property type="match status" value="1"/>
</dbReference>
<sequence>MIHQKRPLIGEIFIAKGAITAEQIVEALELQKEEGGSIGDILLRLKLLKEGTLLEALSEQWKLPYQTELDINEIDPALTEKIPLSFAKRHQFLPIKRKGKRIVCATAKPLNLRALDDFFILLKSQMDLVIVPSEEIMRCIHQVYELATDSPEDAISDFSGDNLSVLAEEIGEPEDLLDTDDEAPMILLVNSIFFKAVQQRASDIHFEPFEREVKVRYRVDGVLYNVLTSPKRLQSALISRVKIMAGMNIAEKRLPQDGRISLRIGGREIDIRVSDIPTAHGERLVLRILEKSSESLDLTQIGLSDKDLKSMENLTDLAHGIILVTGPTGSGKTTTLYSALSRINSPDKNILTIEDPIEYQLQGIGQIQVNSKIGLTFASGLRSILRQDPDVIMIGEIRDSETATIAIQASLTGHLVFSTLHTNDSAGAVTRLLDMGIEPFLVSSSVVAMIAQRLVRRICQECRKSYQPSAEEYEKMGLPPDSKHSFFKGPGCSECLNTGFKGRSGIYEILLLDDEIRNMILSKADSTQIKAAALSKGMKSLREDGARRVIAGLTTTEEVLRVTQEEKI</sequence>
<dbReference type="InterPro" id="IPR001482">
    <property type="entry name" value="T2SS/T4SS_dom"/>
</dbReference>
<dbReference type="GO" id="GO:0005886">
    <property type="term" value="C:plasma membrane"/>
    <property type="evidence" value="ECO:0007669"/>
    <property type="project" value="TreeGrafter"/>
</dbReference>
<evidence type="ECO:0000256" key="7">
    <source>
        <dbReference type="ARBA" id="ARBA00034006"/>
    </source>
</evidence>
<dbReference type="InterPro" id="IPR007831">
    <property type="entry name" value="T2SS_GspE_N"/>
</dbReference>
<dbReference type="AlphaFoldDB" id="A0A3B1C725"/>